<dbReference type="PANTHER" id="PTHR10587:SF133">
    <property type="entry name" value="CHITIN DEACETYLASE 1-RELATED"/>
    <property type="match status" value="1"/>
</dbReference>
<dbReference type="InterPro" id="IPR011330">
    <property type="entry name" value="Glyco_hydro/deAcase_b/a-brl"/>
</dbReference>
<dbReference type="InterPro" id="IPR050248">
    <property type="entry name" value="Polysacc_deacetylase_ArnD"/>
</dbReference>
<dbReference type="SUPFAM" id="SSF88713">
    <property type="entry name" value="Glycoside hydrolase/deacetylase"/>
    <property type="match status" value="1"/>
</dbReference>
<feature type="region of interest" description="Disordered" evidence="3">
    <location>
        <begin position="42"/>
        <end position="70"/>
    </location>
</feature>
<dbReference type="EMBL" id="JAGEPF010000048">
    <property type="protein sequence ID" value="MBO2465563.1"/>
    <property type="molecule type" value="Genomic_DNA"/>
</dbReference>
<dbReference type="InterPro" id="IPR002509">
    <property type="entry name" value="NODB_dom"/>
</dbReference>
<evidence type="ECO:0000256" key="2">
    <source>
        <dbReference type="ARBA" id="ARBA00022801"/>
    </source>
</evidence>
<evidence type="ECO:0000313" key="5">
    <source>
        <dbReference type="EMBL" id="MBO2465563.1"/>
    </source>
</evidence>
<comment type="caution">
    <text evidence="5">The sequence shown here is derived from an EMBL/GenBank/DDBJ whole genome shotgun (WGS) entry which is preliminary data.</text>
</comment>
<evidence type="ECO:0000259" key="4">
    <source>
        <dbReference type="PROSITE" id="PS51677"/>
    </source>
</evidence>
<evidence type="ECO:0000313" key="6">
    <source>
        <dbReference type="Proteomes" id="UP000680206"/>
    </source>
</evidence>
<dbReference type="PROSITE" id="PS51677">
    <property type="entry name" value="NODB"/>
    <property type="match status" value="1"/>
</dbReference>
<dbReference type="Pfam" id="PF01522">
    <property type="entry name" value="Polysacc_deac_1"/>
    <property type="match status" value="1"/>
</dbReference>
<keyword evidence="2" id="KW-0378">Hydrolase</keyword>
<sequence>MDGPIVVRRAAAIVLAATVCGALSTLGPGPPRVRLAVAAGTAPEHGHGPAGAGHGRAGTGGRRAPAPAPAAPRVDCLRAKCVALTFDDGPAESTGRLLDILAAHRVRATFFIVGEQAAKFPDLVRREHEDGHEIADHSYTHADLGRASTKKILSELNRTQEAIRRASGVAPTMLRPPYGSLSKRLTAITTRMGMAQVLWTVDPLDWEHRDTKYVERRVLKAVKPGYIVLMHDIHPTTVEAIPAIIEKLAAEGYSFVTVPELFGGTLTPGKEYVRLDSGDRQGLP</sequence>
<dbReference type="Proteomes" id="UP000680206">
    <property type="component" value="Unassembled WGS sequence"/>
</dbReference>
<reference evidence="5 6" key="1">
    <citation type="submission" date="2021-03" db="EMBL/GenBank/DDBJ databases">
        <title>Actinomadura violae sp. nov., isolated from lichen in Thailand.</title>
        <authorList>
            <person name="Kanchanasin P."/>
            <person name="Saeng-In P."/>
            <person name="Phongsopitanun W."/>
            <person name="Yuki M."/>
            <person name="Kudo T."/>
            <person name="Ohkuma M."/>
            <person name="Tanasupawat S."/>
        </authorList>
    </citation>
    <scope>NUCLEOTIDE SEQUENCE [LARGE SCALE GENOMIC DNA]</scope>
    <source>
        <strain evidence="5 6">LCR2-06</strain>
    </source>
</reference>
<gene>
    <name evidence="5" type="ORF">J4709_49195</name>
</gene>
<protein>
    <submittedName>
        <fullName evidence="5">Polysaccharide deacetylase family protein</fullName>
    </submittedName>
</protein>
<keyword evidence="1" id="KW-0479">Metal-binding</keyword>
<accession>A0ABS3SAG9</accession>
<name>A0ABS3SAG9_9ACTN</name>
<evidence type="ECO:0000256" key="3">
    <source>
        <dbReference type="SAM" id="MobiDB-lite"/>
    </source>
</evidence>
<dbReference type="Gene3D" id="3.20.20.370">
    <property type="entry name" value="Glycoside hydrolase/deacetylase"/>
    <property type="match status" value="1"/>
</dbReference>
<proteinExistence type="predicted"/>
<organism evidence="5 6">
    <name type="scientific">Actinomadura violacea</name>
    <dbReference type="NCBI Taxonomy" id="2819934"/>
    <lineage>
        <taxon>Bacteria</taxon>
        <taxon>Bacillati</taxon>
        <taxon>Actinomycetota</taxon>
        <taxon>Actinomycetes</taxon>
        <taxon>Streptosporangiales</taxon>
        <taxon>Thermomonosporaceae</taxon>
        <taxon>Actinomadura</taxon>
    </lineage>
</organism>
<feature type="compositionally biased region" description="Gly residues" evidence="3">
    <location>
        <begin position="48"/>
        <end position="61"/>
    </location>
</feature>
<feature type="domain" description="NodB homology" evidence="4">
    <location>
        <begin position="80"/>
        <end position="256"/>
    </location>
</feature>
<dbReference type="RefSeq" id="WP_208252410.1">
    <property type="nucleotide sequence ID" value="NZ_JAGEPF010000048.1"/>
</dbReference>
<keyword evidence="6" id="KW-1185">Reference proteome</keyword>
<dbReference type="PANTHER" id="PTHR10587">
    <property type="entry name" value="GLYCOSYL TRANSFERASE-RELATED"/>
    <property type="match status" value="1"/>
</dbReference>
<evidence type="ECO:0000256" key="1">
    <source>
        <dbReference type="ARBA" id="ARBA00022723"/>
    </source>
</evidence>